<dbReference type="EMBL" id="BGPR01010344">
    <property type="protein sequence ID" value="GBN45674.1"/>
    <property type="molecule type" value="Genomic_DNA"/>
</dbReference>
<sequence>MYLSSQHRDGAVNRHSLQVCPAKKASTCQAIPTHQAHCSIAVVLNMLPCAPLKKESRRGVRSGDYGRPIHVYLQRNVNVGGFKATLYSRKFLRWVQFRYFTTRGPENFISW</sequence>
<dbReference type="Proteomes" id="UP000499080">
    <property type="component" value="Unassembled WGS sequence"/>
</dbReference>
<reference evidence="1 2" key="1">
    <citation type="journal article" date="2019" name="Sci. Rep.">
        <title>Orb-weaving spider Araneus ventricosus genome elucidates the spidroin gene catalogue.</title>
        <authorList>
            <person name="Kono N."/>
            <person name="Nakamura H."/>
            <person name="Ohtoshi R."/>
            <person name="Moran D.A.P."/>
            <person name="Shinohara A."/>
            <person name="Yoshida Y."/>
            <person name="Fujiwara M."/>
            <person name="Mori M."/>
            <person name="Tomita M."/>
            <person name="Arakawa K."/>
        </authorList>
    </citation>
    <scope>NUCLEOTIDE SEQUENCE [LARGE SCALE GENOMIC DNA]</scope>
</reference>
<gene>
    <name evidence="1" type="ORF">AVEN_98052_1</name>
</gene>
<keyword evidence="2" id="KW-1185">Reference proteome</keyword>
<evidence type="ECO:0000313" key="2">
    <source>
        <dbReference type="Proteomes" id="UP000499080"/>
    </source>
</evidence>
<dbReference type="AlphaFoldDB" id="A0A4Y2P2T2"/>
<organism evidence="1 2">
    <name type="scientific">Araneus ventricosus</name>
    <name type="common">Orbweaver spider</name>
    <name type="synonym">Epeira ventricosa</name>
    <dbReference type="NCBI Taxonomy" id="182803"/>
    <lineage>
        <taxon>Eukaryota</taxon>
        <taxon>Metazoa</taxon>
        <taxon>Ecdysozoa</taxon>
        <taxon>Arthropoda</taxon>
        <taxon>Chelicerata</taxon>
        <taxon>Arachnida</taxon>
        <taxon>Araneae</taxon>
        <taxon>Araneomorphae</taxon>
        <taxon>Entelegynae</taxon>
        <taxon>Araneoidea</taxon>
        <taxon>Araneidae</taxon>
        <taxon>Araneus</taxon>
    </lineage>
</organism>
<accession>A0A4Y2P2T2</accession>
<protein>
    <submittedName>
        <fullName evidence="1">Uncharacterized protein</fullName>
    </submittedName>
</protein>
<comment type="caution">
    <text evidence="1">The sequence shown here is derived from an EMBL/GenBank/DDBJ whole genome shotgun (WGS) entry which is preliminary data.</text>
</comment>
<proteinExistence type="predicted"/>
<evidence type="ECO:0000313" key="1">
    <source>
        <dbReference type="EMBL" id="GBN45674.1"/>
    </source>
</evidence>
<name>A0A4Y2P2T2_ARAVE</name>